<protein>
    <submittedName>
        <fullName evidence="1">DUF1702 family protein</fullName>
    </submittedName>
</protein>
<evidence type="ECO:0000313" key="1">
    <source>
        <dbReference type="EMBL" id="GFH39244.1"/>
    </source>
</evidence>
<dbReference type="Proteomes" id="UP000484988">
    <property type="component" value="Unassembled WGS sequence"/>
</dbReference>
<dbReference type="AlphaFoldDB" id="A0A6A0B4M3"/>
<dbReference type="EMBL" id="BLLG01000025">
    <property type="protein sequence ID" value="GFH39244.1"/>
    <property type="molecule type" value="Genomic_DNA"/>
</dbReference>
<organism evidence="1 2">
    <name type="scientific">Streptomyces pacificus</name>
    <dbReference type="NCBI Taxonomy" id="2705029"/>
    <lineage>
        <taxon>Bacteria</taxon>
        <taxon>Bacillati</taxon>
        <taxon>Actinomycetota</taxon>
        <taxon>Actinomycetes</taxon>
        <taxon>Kitasatosporales</taxon>
        <taxon>Streptomycetaceae</taxon>
        <taxon>Streptomyces</taxon>
    </lineage>
</organism>
<reference evidence="1 2" key="1">
    <citation type="submission" date="2020-02" db="EMBL/GenBank/DDBJ databases">
        <title>Whole Genome Shotgun Sequence of Streptomyces sp. strain CWH03.</title>
        <authorList>
            <person name="Dohra H."/>
            <person name="Kodani S."/>
            <person name="Yamamura H."/>
        </authorList>
    </citation>
    <scope>NUCLEOTIDE SEQUENCE [LARGE SCALE GENOMIC DNA]</scope>
    <source>
        <strain evidence="1 2">CWH03</strain>
    </source>
</reference>
<proteinExistence type="predicted"/>
<dbReference type="Pfam" id="PF08012">
    <property type="entry name" value="DUF1702"/>
    <property type="match status" value="1"/>
</dbReference>
<keyword evidence="2" id="KW-1185">Reference proteome</keyword>
<name>A0A6A0B4M3_9ACTN</name>
<accession>A0A6A0B4M3</accession>
<evidence type="ECO:0000313" key="2">
    <source>
        <dbReference type="Proteomes" id="UP000484988"/>
    </source>
</evidence>
<dbReference type="RefSeq" id="WP_216854805.1">
    <property type="nucleotide sequence ID" value="NZ_BLLG01000025.1"/>
</dbReference>
<comment type="caution">
    <text evidence="1">The sequence shown here is derived from an EMBL/GenBank/DDBJ whole genome shotgun (WGS) entry which is preliminary data.</text>
</comment>
<gene>
    <name evidence="1" type="ORF">SCWH03_55090</name>
</gene>
<sequence length="334" mass="35633">MPALGALRRLVLAPSLDDVSFAGRGFPTEPNDRTRQLEAVPQAVVTGFEWGIEDKDLATTERRLALVDPLNRGFAYEGATMACAVRDAVGPNRHRARDLLRGGGRPHIFLNYIGIGFAMAKLPRRLWGRLVPDLTEPDLYPAMSWLCVDGYGFDRAYFDTGTWVTGQRLDTPYNWDGDPSYWRRAFDQGVGRALWFVHGGHVAHVSAAVRAFAAGRQADLWSGVGLAATFAGGGSAADLAALREEAAECAGHLAQGAVFAAKARHHAGFVPEHSGAAVHAFTGLSAGAVARLADDCAATAAEKGVGPAYEVWRRGVRTRLGTAAARTPSGSRAV</sequence>
<dbReference type="InterPro" id="IPR012964">
    <property type="entry name" value="DUF1702"/>
</dbReference>